<comment type="cofactor">
    <cofactor evidence="1 9">
        <name>heme</name>
        <dbReference type="ChEBI" id="CHEBI:30413"/>
    </cofactor>
</comment>
<dbReference type="RefSeq" id="XP_043035585.1">
    <property type="nucleotide sequence ID" value="XM_043187120.1"/>
</dbReference>
<evidence type="ECO:0000256" key="6">
    <source>
        <dbReference type="ARBA" id="ARBA00023002"/>
    </source>
</evidence>
<dbReference type="Pfam" id="PF00067">
    <property type="entry name" value="p450"/>
    <property type="match status" value="1"/>
</dbReference>
<keyword evidence="5 9" id="KW-0479">Metal-binding</keyword>
<dbReference type="OrthoDB" id="2789670at2759"/>
<dbReference type="GO" id="GO:0004497">
    <property type="term" value="F:monooxygenase activity"/>
    <property type="evidence" value="ECO:0007669"/>
    <property type="project" value="UniProtKB-KW"/>
</dbReference>
<evidence type="ECO:0000256" key="5">
    <source>
        <dbReference type="ARBA" id="ARBA00022723"/>
    </source>
</evidence>
<evidence type="ECO:0000256" key="2">
    <source>
        <dbReference type="ARBA" id="ARBA00005179"/>
    </source>
</evidence>
<evidence type="ECO:0000256" key="1">
    <source>
        <dbReference type="ARBA" id="ARBA00001971"/>
    </source>
</evidence>
<keyword evidence="8 10" id="KW-0503">Monooxygenase</keyword>
<dbReference type="SUPFAM" id="SSF48264">
    <property type="entry name" value="Cytochrome P450"/>
    <property type="match status" value="1"/>
</dbReference>
<keyword evidence="4 9" id="KW-0349">Heme</keyword>
<dbReference type="GO" id="GO:0016705">
    <property type="term" value="F:oxidoreductase activity, acting on paired donors, with incorporation or reduction of molecular oxygen"/>
    <property type="evidence" value="ECO:0007669"/>
    <property type="project" value="InterPro"/>
</dbReference>
<dbReference type="GeneID" id="66109417"/>
<dbReference type="PROSITE" id="PS00086">
    <property type="entry name" value="CYTOCHROME_P450"/>
    <property type="match status" value="1"/>
</dbReference>
<protein>
    <submittedName>
        <fullName evidence="11">OrdA protein</fullName>
    </submittedName>
</protein>
<dbReference type="AlphaFoldDB" id="A0A9P8ANM9"/>
<feature type="binding site" description="axial binding residue" evidence="9">
    <location>
        <position position="436"/>
    </location>
    <ligand>
        <name>heme</name>
        <dbReference type="ChEBI" id="CHEBI:30413"/>
    </ligand>
    <ligandPart>
        <name>Fe</name>
        <dbReference type="ChEBI" id="CHEBI:18248"/>
    </ligandPart>
</feature>
<proteinExistence type="inferred from homology"/>
<dbReference type="InterPro" id="IPR002401">
    <property type="entry name" value="Cyt_P450_E_grp-I"/>
</dbReference>
<keyword evidence="7 9" id="KW-0408">Iron</keyword>
<dbReference type="PRINTS" id="PR00385">
    <property type="entry name" value="P450"/>
</dbReference>
<dbReference type="CDD" id="cd11065">
    <property type="entry name" value="CYP64-like"/>
    <property type="match status" value="1"/>
</dbReference>
<dbReference type="Gene3D" id="1.10.630.10">
    <property type="entry name" value="Cytochrome P450"/>
    <property type="match status" value="1"/>
</dbReference>
<comment type="similarity">
    <text evidence="3 10">Belongs to the cytochrome P450 family.</text>
</comment>
<dbReference type="EMBL" id="MU250554">
    <property type="protein sequence ID" value="KAG7442085.1"/>
    <property type="molecule type" value="Genomic_DNA"/>
</dbReference>
<dbReference type="GO" id="GO:0005506">
    <property type="term" value="F:iron ion binding"/>
    <property type="evidence" value="ECO:0007669"/>
    <property type="project" value="InterPro"/>
</dbReference>
<evidence type="ECO:0000256" key="3">
    <source>
        <dbReference type="ARBA" id="ARBA00010617"/>
    </source>
</evidence>
<keyword evidence="12" id="KW-1185">Reference proteome</keyword>
<evidence type="ECO:0000313" key="12">
    <source>
        <dbReference type="Proteomes" id="UP000812287"/>
    </source>
</evidence>
<dbReference type="InterPro" id="IPR050364">
    <property type="entry name" value="Cytochrome_P450_fung"/>
</dbReference>
<evidence type="ECO:0000256" key="8">
    <source>
        <dbReference type="ARBA" id="ARBA00023033"/>
    </source>
</evidence>
<gene>
    <name evidence="11" type="ORF">BT62DRAFT_936439</name>
</gene>
<dbReference type="PRINTS" id="PR00463">
    <property type="entry name" value="EP450I"/>
</dbReference>
<sequence length="504" mass="55771">MSFSVLGPAAAGLAVALLVVSRILAYRKSITPYLPPGPRGLPIIGNVFDMPNSKQWLTYAEWSRQYGDICSVKILGQPLVILNSARAMEDLDRKGATYSDRPKLEMGGELVGYSKTVVLMPYGAALRNYRKHIGRLIGSASAVGKYLDIEEEETRKFLRRLSTSPNELSAQLRKLSGSLIMKMTYGIEVLANNDPFVTLVEDANNNFNIASTPGKFLVDVFPVLRFLPEWFPGGGFKTLAREWSKAFNDMVDVPYNVAWQQILTGTAPRSFVSAALENEEKITSEYIYEIKHTAGSLYGAGADTTVSAQHGFFLAMVLHPEVQKLAQAEIDAFVGPDRLPGYADREHLPYVNAVVTESLRWHNVAPLGVPHRATEDGVIDGYLIPKGAIIIANLWNMLHDPEVYPDPFTFNPSRYIGKETQRDPRHFAFGFGRRVCPGMHLADASLYICIVMSLAVFDITYAMEDGVPLVPVHENTNGTISHPKPYKYNVKPRSAKAFSLISGP</sequence>
<evidence type="ECO:0000313" key="11">
    <source>
        <dbReference type="EMBL" id="KAG7442085.1"/>
    </source>
</evidence>
<keyword evidence="6 10" id="KW-0560">Oxidoreductase</keyword>
<accession>A0A9P8ANM9</accession>
<organism evidence="11 12">
    <name type="scientific">Guyanagaster necrorhizus</name>
    <dbReference type="NCBI Taxonomy" id="856835"/>
    <lineage>
        <taxon>Eukaryota</taxon>
        <taxon>Fungi</taxon>
        <taxon>Dikarya</taxon>
        <taxon>Basidiomycota</taxon>
        <taxon>Agaricomycotina</taxon>
        <taxon>Agaricomycetes</taxon>
        <taxon>Agaricomycetidae</taxon>
        <taxon>Agaricales</taxon>
        <taxon>Marasmiineae</taxon>
        <taxon>Physalacriaceae</taxon>
        <taxon>Guyanagaster</taxon>
    </lineage>
</organism>
<evidence type="ECO:0000256" key="10">
    <source>
        <dbReference type="RuleBase" id="RU000461"/>
    </source>
</evidence>
<evidence type="ECO:0000256" key="7">
    <source>
        <dbReference type="ARBA" id="ARBA00023004"/>
    </source>
</evidence>
<comment type="caution">
    <text evidence="11">The sequence shown here is derived from an EMBL/GenBank/DDBJ whole genome shotgun (WGS) entry which is preliminary data.</text>
</comment>
<dbReference type="InterPro" id="IPR036396">
    <property type="entry name" value="Cyt_P450_sf"/>
</dbReference>
<dbReference type="GO" id="GO:0020037">
    <property type="term" value="F:heme binding"/>
    <property type="evidence" value="ECO:0007669"/>
    <property type="project" value="InterPro"/>
</dbReference>
<comment type="pathway">
    <text evidence="2">Secondary metabolite biosynthesis.</text>
</comment>
<reference evidence="11" key="1">
    <citation type="submission" date="2020-11" db="EMBL/GenBank/DDBJ databases">
        <title>Adaptations for nitrogen fixation in a non-lichenized fungal sporocarp promotes dispersal by wood-feeding termites.</title>
        <authorList>
            <consortium name="DOE Joint Genome Institute"/>
            <person name="Koch R.A."/>
            <person name="Yoon G."/>
            <person name="Arayal U."/>
            <person name="Lail K."/>
            <person name="Amirebrahimi M."/>
            <person name="Labutti K."/>
            <person name="Lipzen A."/>
            <person name="Riley R."/>
            <person name="Barry K."/>
            <person name="Henrissat B."/>
            <person name="Grigoriev I.V."/>
            <person name="Herr J.R."/>
            <person name="Aime M.C."/>
        </authorList>
    </citation>
    <scope>NUCLEOTIDE SEQUENCE</scope>
    <source>
        <strain evidence="11">MCA 3950</strain>
    </source>
</reference>
<dbReference type="InterPro" id="IPR017972">
    <property type="entry name" value="Cyt_P450_CS"/>
</dbReference>
<dbReference type="Proteomes" id="UP000812287">
    <property type="component" value="Unassembled WGS sequence"/>
</dbReference>
<dbReference type="PANTHER" id="PTHR46300">
    <property type="entry name" value="P450, PUTATIVE (EUROFUNG)-RELATED-RELATED"/>
    <property type="match status" value="1"/>
</dbReference>
<evidence type="ECO:0000256" key="4">
    <source>
        <dbReference type="ARBA" id="ARBA00022617"/>
    </source>
</evidence>
<evidence type="ECO:0000256" key="9">
    <source>
        <dbReference type="PIRSR" id="PIRSR602401-1"/>
    </source>
</evidence>
<dbReference type="PANTHER" id="PTHR46300:SF7">
    <property type="entry name" value="P450, PUTATIVE (EUROFUNG)-RELATED"/>
    <property type="match status" value="1"/>
</dbReference>
<name>A0A9P8ANM9_9AGAR</name>
<dbReference type="InterPro" id="IPR001128">
    <property type="entry name" value="Cyt_P450"/>
</dbReference>